<dbReference type="eggNOG" id="COG5395">
    <property type="taxonomic scope" value="Bacteria"/>
</dbReference>
<evidence type="ECO:0000256" key="1">
    <source>
        <dbReference type="SAM" id="MobiDB-lite"/>
    </source>
</evidence>
<feature type="transmembrane region" description="Helical" evidence="2">
    <location>
        <begin position="93"/>
        <end position="116"/>
    </location>
</feature>
<feature type="transmembrane region" description="Helical" evidence="2">
    <location>
        <begin position="167"/>
        <end position="191"/>
    </location>
</feature>
<feature type="transmembrane region" description="Helical" evidence="2">
    <location>
        <begin position="128"/>
        <end position="147"/>
    </location>
</feature>
<gene>
    <name evidence="3" type="ORF">KEK_11858</name>
</gene>
<evidence type="ECO:0000313" key="4">
    <source>
        <dbReference type="Proteomes" id="UP000004915"/>
    </source>
</evidence>
<feature type="transmembrane region" description="Helical" evidence="2">
    <location>
        <begin position="28"/>
        <end position="48"/>
    </location>
</feature>
<feature type="region of interest" description="Disordered" evidence="1">
    <location>
        <begin position="198"/>
        <end position="227"/>
    </location>
</feature>
<dbReference type="InterPro" id="IPR018750">
    <property type="entry name" value="DUF2306_membrane"/>
</dbReference>
<keyword evidence="2" id="KW-1133">Transmembrane helix</keyword>
<organism evidence="3 4">
    <name type="scientific">Mycolicibacterium thermoresistibile (strain ATCC 19527 / DSM 44167 / CIP 105390 / JCM 6362 / NCTC 10409 / 316)</name>
    <name type="common">Mycobacterium thermoresistibile</name>
    <dbReference type="NCBI Taxonomy" id="1078020"/>
    <lineage>
        <taxon>Bacteria</taxon>
        <taxon>Bacillati</taxon>
        <taxon>Actinomycetota</taxon>
        <taxon>Actinomycetes</taxon>
        <taxon>Mycobacteriales</taxon>
        <taxon>Mycobacteriaceae</taxon>
        <taxon>Mycolicibacterium</taxon>
    </lineage>
</organism>
<reference evidence="3 4" key="1">
    <citation type="submission" date="2011-11" db="EMBL/GenBank/DDBJ databases">
        <authorList>
            <consortium name="Tuberculosis Structural Genomics Consortium"/>
            <person name="Ioerger T.R."/>
        </authorList>
    </citation>
    <scope>NUCLEOTIDE SEQUENCE [LARGE SCALE GENOMIC DNA]</scope>
    <source>
        <strain evidence="4">ATCC 19527 / DSM 44167 / CIP 105390 / JCM 6362 / NCTC 10409 / 316</strain>
    </source>
</reference>
<protein>
    <recommendedName>
        <fullName evidence="5">Membrane protein (DUF2306)</fullName>
    </recommendedName>
</protein>
<evidence type="ECO:0008006" key="5">
    <source>
        <dbReference type="Google" id="ProtNLM"/>
    </source>
</evidence>
<accession>G7CJZ8</accession>
<dbReference type="AlphaFoldDB" id="G7CJZ8"/>
<dbReference type="Proteomes" id="UP000004915">
    <property type="component" value="Unassembled WGS sequence"/>
</dbReference>
<proteinExistence type="predicted"/>
<name>G7CJZ8_MYCT3</name>
<dbReference type="Pfam" id="PF10067">
    <property type="entry name" value="DUF2306"/>
    <property type="match status" value="1"/>
</dbReference>
<comment type="caution">
    <text evidence="3">The sequence shown here is derived from an EMBL/GenBank/DDBJ whole genome shotgun (WGS) entry which is preliminary data.</text>
</comment>
<feature type="transmembrane region" description="Helical" evidence="2">
    <location>
        <begin position="69"/>
        <end position="87"/>
    </location>
</feature>
<keyword evidence="4" id="KW-1185">Reference proteome</keyword>
<evidence type="ECO:0000313" key="3">
    <source>
        <dbReference type="EMBL" id="EHI11589.1"/>
    </source>
</evidence>
<evidence type="ECO:0000256" key="2">
    <source>
        <dbReference type="SAM" id="Phobius"/>
    </source>
</evidence>
<keyword evidence="2" id="KW-0812">Transmembrane</keyword>
<dbReference type="PATRIC" id="fig|1078020.3.peg.2331"/>
<keyword evidence="2" id="KW-0472">Membrane</keyword>
<sequence length="248" mass="27165">MLVVGVFLGYSVWPYLRGGTRVPPTFALHHQLLVAHVLLGAVVMVAAMPQIWPGLRARHPAWHRRSGRVYVAAVIPSGLLALVLGAAGPFGPALAISNVLLASVWVWFTTGGYLAARRRRFTEHRRHMLISVTLALSVITNRIWSPLLFMASEPLRDSVFGGSEEHYVWFVAGVGGWLGWLLPLAAVTWWLRRRGPLPAPAQSRTSENGYRRVPGAPSQPDANDDSRVPCRVAASQVYTSRVGITGPK</sequence>
<dbReference type="EMBL" id="AGVE01000046">
    <property type="protein sequence ID" value="EHI11589.1"/>
    <property type="molecule type" value="Genomic_DNA"/>
</dbReference>